<organism evidence="14 15">
    <name type="scientific">Wohlfahrtiimonas chitiniclastica</name>
    <dbReference type="NCBI Taxonomy" id="400946"/>
    <lineage>
        <taxon>Bacteria</taxon>
        <taxon>Pseudomonadati</taxon>
        <taxon>Pseudomonadota</taxon>
        <taxon>Gammaproteobacteria</taxon>
        <taxon>Cardiobacteriales</taxon>
        <taxon>Ignatzschineriaceae</taxon>
        <taxon>Wohlfahrtiimonas</taxon>
    </lineage>
</organism>
<dbReference type="EC" id="2.7.13.3" evidence="2"/>
<keyword evidence="4 10" id="KW-0597">Phosphoprotein</keyword>
<keyword evidence="5" id="KW-0808">Transferase</keyword>
<dbReference type="InterPro" id="IPR002545">
    <property type="entry name" value="CheW-lke_dom"/>
</dbReference>
<feature type="domain" description="Response regulatory" evidence="12">
    <location>
        <begin position="1508"/>
        <end position="1624"/>
    </location>
</feature>
<dbReference type="InterPro" id="IPR036641">
    <property type="entry name" value="HPT_dom_sf"/>
</dbReference>
<feature type="domain" description="HPt" evidence="13">
    <location>
        <begin position="869"/>
        <end position="975"/>
    </location>
</feature>
<evidence type="ECO:0000256" key="8">
    <source>
        <dbReference type="ARBA" id="ARBA00035100"/>
    </source>
</evidence>
<dbReference type="CDD" id="cd00088">
    <property type="entry name" value="HPT"/>
    <property type="match status" value="3"/>
</dbReference>
<dbReference type="PANTHER" id="PTHR43395:SF8">
    <property type="entry name" value="HISTIDINE KINASE"/>
    <property type="match status" value="1"/>
</dbReference>
<dbReference type="InterPro" id="IPR036890">
    <property type="entry name" value="HATPase_C_sf"/>
</dbReference>
<comment type="caution">
    <text evidence="14">The sequence shown here is derived from an EMBL/GenBank/DDBJ whole genome shotgun (WGS) entry which is preliminary data.</text>
</comment>
<dbReference type="Proteomes" id="UP000680020">
    <property type="component" value="Unassembled WGS sequence"/>
</dbReference>
<protein>
    <recommendedName>
        <fullName evidence="3">Chemotaxis protein CheA</fullName>
        <ecNumber evidence="2">2.7.13.3</ecNumber>
    </recommendedName>
</protein>
<dbReference type="InterPro" id="IPR036061">
    <property type="entry name" value="CheW-like_dom_sf"/>
</dbReference>
<dbReference type="Pfam" id="PF01627">
    <property type="entry name" value="Hpt"/>
    <property type="match status" value="2"/>
</dbReference>
<dbReference type="Gene3D" id="3.40.50.2300">
    <property type="match status" value="1"/>
</dbReference>
<reference evidence="14" key="1">
    <citation type="submission" date="2021-03" db="EMBL/GenBank/DDBJ databases">
        <title>Identification and antibiotic profiling of Wohlfahrtiimonas chitiniclastica, an underestimated human pathogen.</title>
        <authorList>
            <person name="Kopf A."/>
            <person name="Bunk B."/>
            <person name="Coldewey S."/>
            <person name="Gunzer F."/>
            <person name="Riedel T."/>
            <person name="Schroettner P."/>
        </authorList>
    </citation>
    <scope>NUCLEOTIDE SEQUENCE</scope>
    <source>
        <strain evidence="14">DSM 100917</strain>
    </source>
</reference>
<name>A0AB35C0H3_9GAMM</name>
<dbReference type="SMART" id="SM00448">
    <property type="entry name" value="REC"/>
    <property type="match status" value="1"/>
</dbReference>
<dbReference type="GO" id="GO:0000155">
    <property type="term" value="F:phosphorelay sensor kinase activity"/>
    <property type="evidence" value="ECO:0007669"/>
    <property type="project" value="UniProtKB-ARBA"/>
</dbReference>
<dbReference type="Gene3D" id="2.30.30.40">
    <property type="entry name" value="SH3 Domains"/>
    <property type="match status" value="1"/>
</dbReference>
<evidence type="ECO:0000259" key="13">
    <source>
        <dbReference type="PROSITE" id="PS50894"/>
    </source>
</evidence>
<feature type="modified residue" description="Phosphohistidine" evidence="9">
    <location>
        <position position="918"/>
    </location>
</feature>
<dbReference type="InterPro" id="IPR008207">
    <property type="entry name" value="Sig_transdc_His_kin_Hpt_dom"/>
</dbReference>
<dbReference type="CDD" id="cd17574">
    <property type="entry name" value="REC_OmpR"/>
    <property type="match status" value="1"/>
</dbReference>
<evidence type="ECO:0000256" key="10">
    <source>
        <dbReference type="PROSITE-ProRule" id="PRU00169"/>
    </source>
</evidence>
<dbReference type="InterPro" id="IPR011006">
    <property type="entry name" value="CheY-like_superfamily"/>
</dbReference>
<dbReference type="RefSeq" id="WP_213404026.1">
    <property type="nucleotide sequence ID" value="NZ_JAGIBT010000005.1"/>
</dbReference>
<dbReference type="Pfam" id="PF01584">
    <property type="entry name" value="CheW"/>
    <property type="match status" value="1"/>
</dbReference>
<dbReference type="PROSITE" id="PS50109">
    <property type="entry name" value="HIS_KIN"/>
    <property type="match status" value="1"/>
</dbReference>
<dbReference type="SUPFAM" id="SSF55874">
    <property type="entry name" value="ATPase domain of HSP90 chaperone/DNA topoisomerase II/histidine kinase"/>
    <property type="match status" value="1"/>
</dbReference>
<dbReference type="EMBL" id="JAGIBU010000004">
    <property type="protein sequence ID" value="MBS7824858.1"/>
    <property type="molecule type" value="Genomic_DNA"/>
</dbReference>
<evidence type="ECO:0000313" key="15">
    <source>
        <dbReference type="Proteomes" id="UP000680020"/>
    </source>
</evidence>
<feature type="modified residue" description="Phosphohistidine" evidence="9">
    <location>
        <position position="593"/>
    </location>
</feature>
<dbReference type="InterPro" id="IPR003594">
    <property type="entry name" value="HATPase_dom"/>
</dbReference>
<keyword evidence="7" id="KW-0902">Two-component regulatory system</keyword>
<dbReference type="InterPro" id="IPR001789">
    <property type="entry name" value="Sig_transdc_resp-reg_receiver"/>
</dbReference>
<dbReference type="InterPro" id="IPR005467">
    <property type="entry name" value="His_kinase_dom"/>
</dbReference>
<feature type="modified residue" description="Phosphohistidine" evidence="9">
    <location>
        <position position="407"/>
    </location>
</feature>
<dbReference type="PROSITE" id="PS50894">
    <property type="entry name" value="HPT"/>
    <property type="match status" value="3"/>
</dbReference>
<dbReference type="SMART" id="SM00387">
    <property type="entry name" value="HATPase_c"/>
    <property type="match status" value="1"/>
</dbReference>
<evidence type="ECO:0000313" key="14">
    <source>
        <dbReference type="EMBL" id="MBS7824858.1"/>
    </source>
</evidence>
<dbReference type="PANTHER" id="PTHR43395">
    <property type="entry name" value="SENSOR HISTIDINE KINASE CHEA"/>
    <property type="match status" value="1"/>
</dbReference>
<dbReference type="PRINTS" id="PR00344">
    <property type="entry name" value="BCTRLSENSOR"/>
</dbReference>
<dbReference type="FunFam" id="3.30.565.10:FF:000016">
    <property type="entry name" value="Chemotaxis protein CheA, putative"/>
    <property type="match status" value="1"/>
</dbReference>
<dbReference type="SMART" id="SM00073">
    <property type="entry name" value="HPT"/>
    <property type="match status" value="3"/>
</dbReference>
<dbReference type="SMART" id="SM00260">
    <property type="entry name" value="CheW"/>
    <property type="match status" value="1"/>
</dbReference>
<evidence type="ECO:0000256" key="2">
    <source>
        <dbReference type="ARBA" id="ARBA00012438"/>
    </source>
</evidence>
<evidence type="ECO:0000256" key="9">
    <source>
        <dbReference type="PROSITE-ProRule" id="PRU00110"/>
    </source>
</evidence>
<evidence type="ECO:0000259" key="11">
    <source>
        <dbReference type="PROSITE" id="PS50109"/>
    </source>
</evidence>
<evidence type="ECO:0000256" key="7">
    <source>
        <dbReference type="ARBA" id="ARBA00023012"/>
    </source>
</evidence>
<evidence type="ECO:0000256" key="5">
    <source>
        <dbReference type="ARBA" id="ARBA00022679"/>
    </source>
</evidence>
<dbReference type="GO" id="GO:0006935">
    <property type="term" value="P:chemotaxis"/>
    <property type="evidence" value="ECO:0007669"/>
    <property type="project" value="InterPro"/>
</dbReference>
<comment type="function">
    <text evidence="8">Involved in the transmission of sensory signals from the chemoreceptors to the flagellar motors. CheA is autophosphorylated; it can transfer its phosphate group to either CheB or CheY.</text>
</comment>
<evidence type="ECO:0000256" key="3">
    <source>
        <dbReference type="ARBA" id="ARBA00021495"/>
    </source>
</evidence>
<evidence type="ECO:0000259" key="12">
    <source>
        <dbReference type="PROSITE" id="PS50110"/>
    </source>
</evidence>
<keyword evidence="6" id="KW-0418">Kinase</keyword>
<feature type="domain" description="HPt" evidence="13">
    <location>
        <begin position="554"/>
        <end position="654"/>
    </location>
</feature>
<dbReference type="InterPro" id="IPR004358">
    <property type="entry name" value="Sig_transdc_His_kin-like_C"/>
</dbReference>
<dbReference type="PROSITE" id="PS50110">
    <property type="entry name" value="RESPONSE_REGULATORY"/>
    <property type="match status" value="1"/>
</dbReference>
<dbReference type="Gene3D" id="3.30.565.10">
    <property type="entry name" value="Histidine kinase-like ATPase, C-terminal domain"/>
    <property type="match status" value="1"/>
</dbReference>
<dbReference type="SUPFAM" id="SSF47226">
    <property type="entry name" value="Histidine-containing phosphotransfer domain, HPT domain"/>
    <property type="match status" value="3"/>
</dbReference>
<comment type="catalytic activity">
    <reaction evidence="1">
        <text>ATP + protein L-histidine = ADP + protein N-phospho-L-histidine.</text>
        <dbReference type="EC" id="2.7.13.3"/>
    </reaction>
</comment>
<proteinExistence type="predicted"/>
<dbReference type="Pfam" id="PF00072">
    <property type="entry name" value="Response_reg"/>
    <property type="match status" value="1"/>
</dbReference>
<accession>A0AB35C0H3</accession>
<dbReference type="SUPFAM" id="SSF52172">
    <property type="entry name" value="CheY-like"/>
    <property type="match status" value="1"/>
</dbReference>
<evidence type="ECO:0000256" key="1">
    <source>
        <dbReference type="ARBA" id="ARBA00000085"/>
    </source>
</evidence>
<dbReference type="SUPFAM" id="SSF50341">
    <property type="entry name" value="CheW-like"/>
    <property type="match status" value="1"/>
</dbReference>
<dbReference type="Pfam" id="PF02518">
    <property type="entry name" value="HATPase_c"/>
    <property type="match status" value="1"/>
</dbReference>
<sequence length="1628" mass="182251">MAALRDELTTAVKRLRAFLIRKIWSTSSSEKNQQAVDSFDIESLLQLIEHDPEHAAIWQRFYAFHQRRDQRYFQHNEQKRIHALIQCLKQIEQGHFPSSEAMVAHFDALNIAPMVPPVRQAVVATIESAPEVIAAPAPIDAALHDLPIDVLQKLILEINTQGQLPEHAKTLLAPYHAALSDIYPDAPDIHHASPEQQLIAVIQLVDFFEHSAALHHYGFGDHFAIDLADRQSLMTHKRYFDAIERLKNAPKENTKYLKDVHDLVSAAQSKLLFVPSDATLTLCERFIDEENAQNAARVLSALHTELSGILNAYIQKAAPVVEAPSMVDTTVSTTSEHTKHPYYIAGRLMPTFKECPQYDDELIAELKESFLEESEDEIFPLIEIAVQNLRANPYKETDILDLRRCFHTLKGSGYTASMPIIGEIGWQVERVINGVRDNHYPFSDAILHHALDGYDAIRALIAHPSEDTTELERIAYQAQYLIDHKGQVDPADVSMPSEAIESAPVASNDTTEHFENFDAIPFGYVSPYHLEGSAEAEPSEAAQLDEDLVVVLKENMLEETQREILPALNDVSSAFLKDAATQSDFERARRAFHTIKGNARMIGLNVLGEITGTAEKLLDKILSGAHKLTPATTAHLADIYLMVKAQISNQTVPDEEIARLLNQGNMLLAHKGDLSAFLNVVPPVVSIAPEVINEAETDPNPASTEDLISEKRQAMFENIQSVIEQSEMHERDYKLHDEELNLTNEELSQKLISGFTKCETRTYSTLKRYSQDVGLCLLHPNFSQEFPLHQSLISAYHKHLLLFRAHGLTPLDERLIFWGKVLTAVLTIIKTNTIDAKIAQNYIDELQKPILTIEQAEASPAPQLIAETQEEIDPEIMQAFTEEAHEVLEQADELIQAWQGENFNPQSDLISELRRQMHTLKGGARMVGKEGLGQLSHALESLLDANYITLFDSDPKRFEVLQRALDHLQVLLESPAKTLDREGFNLLSALHLLLGHENPPEMNIEGEVITESNATVVSEQTAIAAQAELSTLKITPMQLSRISEKVSENNILTTQYNNAVSSIINTLSELTRTMQYLNMTARNIEIETEAQMISRHAKASQNKESFDPLELDQFSELQHLARSISESIEDVNEFHRHIAESVESMNASLSKFSGNQTLISDTLTDIGTVSFNHIVPRLRRIVRQVSKSNNKQVDLVAIGADTQVERLVLEQMTAAFEHMIRNAIVHGIESPEERINAGKSPNGTITLRVMKTGSDLSIEISDDGRGFNVEKIREKAIAQGLVTEAHTLTDHDLVNLIMLPGFTTATKLSQDAGRGVGLDVLAKAMTILKGNAELSFVPNQGVTFKISIPATLMIVQSLIVSADGQKYAIPIDDIIGVTQEKDVIFDRKRTHFVYHNEKYDVYDLDRIYSGAHAGHLNYIYLLFEFNGQPIALGAESIISQLEVIMHPLNPQIAHIPGLTGSAVTPDGETIFTVDISAFTKTDFKQAHKRDHVQEKIQESKEAQPHKPLVMVVDDSITMRRVSQRMLERAGYEVILAKDGLEAIETLVNVTPDLIMLDIEMPRMDGFEVLTRIRETEKLMKTPVMMVTSRSGEKHRMRAFDIGANEYCGKPYQEEEILKVIDQLLNAKA</sequence>
<feature type="domain" description="Histidine kinase" evidence="11">
    <location>
        <begin position="1158"/>
        <end position="1352"/>
    </location>
</feature>
<feature type="domain" description="HPt" evidence="13">
    <location>
        <begin position="359"/>
        <end position="464"/>
    </location>
</feature>
<evidence type="ECO:0000256" key="6">
    <source>
        <dbReference type="ARBA" id="ARBA00022777"/>
    </source>
</evidence>
<feature type="modified residue" description="4-aspartylphosphate" evidence="10">
    <location>
        <position position="1557"/>
    </location>
</feature>
<dbReference type="InterPro" id="IPR051315">
    <property type="entry name" value="Bact_Chemotaxis_CheA"/>
</dbReference>
<dbReference type="Gene3D" id="1.20.120.160">
    <property type="entry name" value="HPT domain"/>
    <property type="match status" value="3"/>
</dbReference>
<gene>
    <name evidence="14" type="ORF">J7561_06520</name>
</gene>
<evidence type="ECO:0000256" key="4">
    <source>
        <dbReference type="ARBA" id="ARBA00022553"/>
    </source>
</evidence>